<feature type="transmembrane region" description="Helical" evidence="7">
    <location>
        <begin position="135"/>
        <end position="157"/>
    </location>
</feature>
<evidence type="ECO:0000256" key="3">
    <source>
        <dbReference type="ARBA" id="ARBA00022475"/>
    </source>
</evidence>
<feature type="transmembrane region" description="Helical" evidence="7">
    <location>
        <begin position="236"/>
        <end position="257"/>
    </location>
</feature>
<keyword evidence="2 7" id="KW-0813">Transport</keyword>
<dbReference type="SUPFAM" id="SSF161098">
    <property type="entry name" value="MetI-like"/>
    <property type="match status" value="1"/>
</dbReference>
<reference evidence="9 10" key="1">
    <citation type="submission" date="2019-03" db="EMBL/GenBank/DDBJ databases">
        <title>Genome Sequencing and Assembly of Various Microbes Isolated from Partially Reclaimed Soil and Acid Mine Drainage (AMD) Site.</title>
        <authorList>
            <person name="Steinbock B."/>
            <person name="Bechtold R."/>
            <person name="Sevigny J.L."/>
            <person name="Thomas D."/>
            <person name="Cuthill L.R."/>
            <person name="Aveiro Johannsen E.J."/>
            <person name="Thomas K."/>
            <person name="Ghosh A."/>
        </authorList>
    </citation>
    <scope>NUCLEOTIDE SEQUENCE [LARGE SCALE GENOMIC DNA]</scope>
    <source>
        <strain evidence="9 10">S-A1</strain>
    </source>
</reference>
<evidence type="ECO:0000259" key="8">
    <source>
        <dbReference type="PROSITE" id="PS50928"/>
    </source>
</evidence>
<sequence length="272" mass="30170">MTKTRHALTSVLMIALAGLMSVPFYYIVVNTFKTQQETTNSPLALPTTWVLDNYVKVFEGTQILQSLVNTVYVTAISIFLMLAIGSLAAFGQITGRSRTSQIIGAVLIAAFIIPGQATLVPLYRMLVGVRLVDSLEGLIVIYSCGSIFCYYLILGYMRTIPAEILEAARIDGAGPFRIYWMIVLPLIRPILVTVGVFQTMWVWNDFITPNVFISSEEKQTLVLQVYSAVGQFTTDWPSFMTLTVIVLIPMVVFFIFMQRHIVSGLVSGSVKG</sequence>
<evidence type="ECO:0000256" key="2">
    <source>
        <dbReference type="ARBA" id="ARBA00022448"/>
    </source>
</evidence>
<keyword evidence="4 7" id="KW-0812">Transmembrane</keyword>
<evidence type="ECO:0000256" key="6">
    <source>
        <dbReference type="ARBA" id="ARBA00023136"/>
    </source>
</evidence>
<comment type="similarity">
    <text evidence="7">Belongs to the binding-protein-dependent transport system permease family.</text>
</comment>
<feature type="transmembrane region" description="Helical" evidence="7">
    <location>
        <begin position="71"/>
        <end position="90"/>
    </location>
</feature>
<dbReference type="PANTHER" id="PTHR43744">
    <property type="entry name" value="ABC TRANSPORTER PERMEASE PROTEIN MG189-RELATED-RELATED"/>
    <property type="match status" value="1"/>
</dbReference>
<dbReference type="PANTHER" id="PTHR43744:SF12">
    <property type="entry name" value="ABC TRANSPORTER PERMEASE PROTEIN MG189-RELATED"/>
    <property type="match status" value="1"/>
</dbReference>
<evidence type="ECO:0000256" key="1">
    <source>
        <dbReference type="ARBA" id="ARBA00004651"/>
    </source>
</evidence>
<keyword evidence="6 7" id="KW-0472">Membrane</keyword>
<name>A0A4R5XZI6_9MICC</name>
<comment type="caution">
    <text evidence="9">The sequence shown here is derived from an EMBL/GenBank/DDBJ whole genome shotgun (WGS) entry which is preliminary data.</text>
</comment>
<accession>A0A4R5XZI6</accession>
<dbReference type="Gene3D" id="1.10.3720.10">
    <property type="entry name" value="MetI-like"/>
    <property type="match status" value="1"/>
</dbReference>
<proteinExistence type="inferred from homology"/>
<dbReference type="EMBL" id="SMZQ01000005">
    <property type="protein sequence ID" value="TDL37374.1"/>
    <property type="molecule type" value="Genomic_DNA"/>
</dbReference>
<dbReference type="STRING" id="683150.G205_02113"/>
<feature type="transmembrane region" description="Helical" evidence="7">
    <location>
        <begin position="102"/>
        <end position="123"/>
    </location>
</feature>
<evidence type="ECO:0000256" key="4">
    <source>
        <dbReference type="ARBA" id="ARBA00022692"/>
    </source>
</evidence>
<gene>
    <name evidence="9" type="ORF">E2R57_11590</name>
</gene>
<protein>
    <submittedName>
        <fullName evidence="9">Carbohydrate ABC transporter permease</fullName>
    </submittedName>
</protein>
<evidence type="ECO:0000256" key="7">
    <source>
        <dbReference type="RuleBase" id="RU363032"/>
    </source>
</evidence>
<feature type="transmembrane region" description="Helical" evidence="7">
    <location>
        <begin position="7"/>
        <end position="28"/>
    </location>
</feature>
<dbReference type="CDD" id="cd06261">
    <property type="entry name" value="TM_PBP2"/>
    <property type="match status" value="1"/>
</dbReference>
<evidence type="ECO:0000313" key="10">
    <source>
        <dbReference type="Proteomes" id="UP000294621"/>
    </source>
</evidence>
<feature type="transmembrane region" description="Helical" evidence="7">
    <location>
        <begin position="178"/>
        <end position="203"/>
    </location>
</feature>
<dbReference type="Pfam" id="PF00528">
    <property type="entry name" value="BPD_transp_1"/>
    <property type="match status" value="1"/>
</dbReference>
<evidence type="ECO:0000313" key="9">
    <source>
        <dbReference type="EMBL" id="TDL37374.1"/>
    </source>
</evidence>
<dbReference type="OrthoDB" id="3524874at2"/>
<dbReference type="InterPro" id="IPR000515">
    <property type="entry name" value="MetI-like"/>
</dbReference>
<organism evidence="9 10">
    <name type="scientific">Arthrobacter nitrophenolicus</name>
    <dbReference type="NCBI Taxonomy" id="683150"/>
    <lineage>
        <taxon>Bacteria</taxon>
        <taxon>Bacillati</taxon>
        <taxon>Actinomycetota</taxon>
        <taxon>Actinomycetes</taxon>
        <taxon>Micrococcales</taxon>
        <taxon>Micrococcaceae</taxon>
        <taxon>Arthrobacter</taxon>
    </lineage>
</organism>
<comment type="subcellular location">
    <subcellularLocation>
        <location evidence="1 7">Cell membrane</location>
        <topology evidence="1 7">Multi-pass membrane protein</topology>
    </subcellularLocation>
</comment>
<dbReference type="InterPro" id="IPR035906">
    <property type="entry name" value="MetI-like_sf"/>
</dbReference>
<keyword evidence="3" id="KW-1003">Cell membrane</keyword>
<keyword evidence="5 7" id="KW-1133">Transmembrane helix</keyword>
<dbReference type="RefSeq" id="WP_133349199.1">
    <property type="nucleotide sequence ID" value="NZ_SMZQ01000005.1"/>
</dbReference>
<dbReference type="AlphaFoldDB" id="A0A4R5XZI6"/>
<dbReference type="GO" id="GO:0055085">
    <property type="term" value="P:transmembrane transport"/>
    <property type="evidence" value="ECO:0007669"/>
    <property type="project" value="InterPro"/>
</dbReference>
<feature type="domain" description="ABC transmembrane type-1" evidence="8">
    <location>
        <begin position="67"/>
        <end position="257"/>
    </location>
</feature>
<dbReference type="GO" id="GO:0005886">
    <property type="term" value="C:plasma membrane"/>
    <property type="evidence" value="ECO:0007669"/>
    <property type="project" value="UniProtKB-SubCell"/>
</dbReference>
<dbReference type="Proteomes" id="UP000294621">
    <property type="component" value="Unassembled WGS sequence"/>
</dbReference>
<dbReference type="PROSITE" id="PS50928">
    <property type="entry name" value="ABC_TM1"/>
    <property type="match status" value="1"/>
</dbReference>
<evidence type="ECO:0000256" key="5">
    <source>
        <dbReference type="ARBA" id="ARBA00022989"/>
    </source>
</evidence>